<reference evidence="1 2" key="1">
    <citation type="submission" date="2021-08" db="EMBL/GenBank/DDBJ databases">
        <title>Draft Genome Sequence of Phanerochaete sordida strain YK-624.</title>
        <authorList>
            <person name="Mori T."/>
            <person name="Dohra H."/>
            <person name="Suzuki T."/>
            <person name="Kawagishi H."/>
            <person name="Hirai H."/>
        </authorList>
    </citation>
    <scope>NUCLEOTIDE SEQUENCE [LARGE SCALE GENOMIC DNA]</scope>
    <source>
        <strain evidence="1 2">YK-624</strain>
    </source>
</reference>
<sequence length="184" mass="19873">GVLQDLLQKDRDGRSRLKCVELVWSVQDPSAILPLLHHFSYLLAQSNSKLYYTSLQISVSYTRCFANPPPHVLKVLQHLPAGLRVTPGRPKLQSTLNSVVDRACALFHRGIEDGGRSRGCGGASGASVRRRLPSVPAVGATCKSVRAARAVPAVGPSWPARCVRASSATATKIEVGARRSVRER</sequence>
<dbReference type="InterPro" id="IPR039261">
    <property type="entry name" value="FNR_nucleotide-bd"/>
</dbReference>
<proteinExistence type="predicted"/>
<dbReference type="Gene3D" id="3.40.50.80">
    <property type="entry name" value="Nucleotide-binding domain of ferredoxin-NADP reductase (FNR) module"/>
    <property type="match status" value="1"/>
</dbReference>
<keyword evidence="2" id="KW-1185">Reference proteome</keyword>
<dbReference type="EMBL" id="BPQB01000211">
    <property type="protein sequence ID" value="GJF00835.1"/>
    <property type="molecule type" value="Genomic_DNA"/>
</dbReference>
<name>A0A9P3GYX6_9APHY</name>
<protein>
    <submittedName>
        <fullName evidence="1">Uncharacterized protein</fullName>
    </submittedName>
</protein>
<dbReference type="Proteomes" id="UP000703269">
    <property type="component" value="Unassembled WGS sequence"/>
</dbReference>
<organism evidence="1 2">
    <name type="scientific">Phanerochaete sordida</name>
    <dbReference type="NCBI Taxonomy" id="48140"/>
    <lineage>
        <taxon>Eukaryota</taxon>
        <taxon>Fungi</taxon>
        <taxon>Dikarya</taxon>
        <taxon>Basidiomycota</taxon>
        <taxon>Agaricomycotina</taxon>
        <taxon>Agaricomycetes</taxon>
        <taxon>Polyporales</taxon>
        <taxon>Phanerochaetaceae</taxon>
        <taxon>Phanerochaete</taxon>
    </lineage>
</organism>
<evidence type="ECO:0000313" key="2">
    <source>
        <dbReference type="Proteomes" id="UP000703269"/>
    </source>
</evidence>
<dbReference type="AlphaFoldDB" id="A0A9P3GYX6"/>
<accession>A0A9P3GYX6</accession>
<evidence type="ECO:0000313" key="1">
    <source>
        <dbReference type="EMBL" id="GJF00835.1"/>
    </source>
</evidence>
<gene>
    <name evidence="1" type="ORF">PsYK624_171370</name>
</gene>
<comment type="caution">
    <text evidence="1">The sequence shown here is derived from an EMBL/GenBank/DDBJ whole genome shotgun (WGS) entry which is preliminary data.</text>
</comment>
<feature type="non-terminal residue" evidence="1">
    <location>
        <position position="1"/>
    </location>
</feature>
<dbReference type="OrthoDB" id="17725at2759"/>